<evidence type="ECO:0000256" key="3">
    <source>
        <dbReference type="ARBA" id="ARBA00022475"/>
    </source>
</evidence>
<feature type="transmembrane region" description="Helical" evidence="7">
    <location>
        <begin position="51"/>
        <end position="73"/>
    </location>
</feature>
<dbReference type="Gene3D" id="1.20.1250.20">
    <property type="entry name" value="MFS general substrate transporter like domains"/>
    <property type="match status" value="1"/>
</dbReference>
<protein>
    <submittedName>
        <fullName evidence="8">Putative MFS family arabinose efflux permease</fullName>
    </submittedName>
</protein>
<dbReference type="AlphaFoldDB" id="A0A543AWM8"/>
<dbReference type="Proteomes" id="UP000317043">
    <property type="component" value="Unassembled WGS sequence"/>
</dbReference>
<dbReference type="InParanoid" id="A0A543AWM8"/>
<evidence type="ECO:0000313" key="9">
    <source>
        <dbReference type="Proteomes" id="UP000317043"/>
    </source>
</evidence>
<name>A0A543AWM8_9ACTN</name>
<keyword evidence="4 7" id="KW-0812">Transmembrane</keyword>
<keyword evidence="6 7" id="KW-0472">Membrane</keyword>
<dbReference type="CDD" id="cd06173">
    <property type="entry name" value="MFS_MefA_like"/>
    <property type="match status" value="1"/>
</dbReference>
<evidence type="ECO:0000256" key="5">
    <source>
        <dbReference type="ARBA" id="ARBA00022989"/>
    </source>
</evidence>
<feature type="transmembrane region" description="Helical" evidence="7">
    <location>
        <begin position="224"/>
        <end position="244"/>
    </location>
</feature>
<sequence length="428" mass="46163">MPRSDRLGLLRDHDFRGLFISTSVSQVGHQITSLAIPLAAVLALSASEFEVGLLSAAAGAAFLLVGLPAGAWVDRMRRRNVLVVTDLVRAAILLTIPVAWWLDVLTIWQLYAVALLLGIFTVFFDVAYQSYLPHLVGRPNLVEANSKLESVRGVSQLGGPGLAGLLIGWLTAPVVLFVDAVAMAASASAVWRIRKREEKPQRHPDARLLAEIGEGLRFVFSNRLLWSIALCTGLGNLTFAGYHAMQVVFLARELELSPGLIGVYMSIGGVGAILGATTARRVAQLIGQGPAIWMSMAFTIPGGLLLPLAHDHWTVWLAAFGSLVMSAGVMVYNITQVSFRQALTPDRLLGRMNATLRFLVWGTMPVGALIGGILGENFGARDTLWIMGAAGCLSFLPVLFSPLRRMRELPTEPLEDRGELAKTPTPTA</sequence>
<dbReference type="PANTHER" id="PTHR23513:SF6">
    <property type="entry name" value="MAJOR FACILITATOR SUPERFAMILY ASSOCIATED DOMAIN-CONTAINING PROTEIN"/>
    <property type="match status" value="1"/>
</dbReference>
<evidence type="ECO:0000256" key="4">
    <source>
        <dbReference type="ARBA" id="ARBA00022692"/>
    </source>
</evidence>
<feature type="transmembrane region" description="Helical" evidence="7">
    <location>
        <begin position="315"/>
        <end position="335"/>
    </location>
</feature>
<dbReference type="GO" id="GO:0005886">
    <property type="term" value="C:plasma membrane"/>
    <property type="evidence" value="ECO:0007669"/>
    <property type="project" value="UniProtKB-SubCell"/>
</dbReference>
<dbReference type="PANTHER" id="PTHR23513">
    <property type="entry name" value="INTEGRAL MEMBRANE EFFLUX PROTEIN-RELATED"/>
    <property type="match status" value="1"/>
</dbReference>
<feature type="transmembrane region" description="Helical" evidence="7">
    <location>
        <begin position="108"/>
        <end position="128"/>
    </location>
</feature>
<feature type="transmembrane region" description="Helical" evidence="7">
    <location>
        <begin position="384"/>
        <end position="403"/>
    </location>
</feature>
<feature type="transmembrane region" description="Helical" evidence="7">
    <location>
        <begin position="256"/>
        <end position="279"/>
    </location>
</feature>
<dbReference type="SUPFAM" id="SSF103473">
    <property type="entry name" value="MFS general substrate transporter"/>
    <property type="match status" value="1"/>
</dbReference>
<dbReference type="RefSeq" id="WP_142039156.1">
    <property type="nucleotide sequence ID" value="NZ_JBHTGS010000001.1"/>
</dbReference>
<dbReference type="OrthoDB" id="9815525at2"/>
<evidence type="ECO:0000256" key="6">
    <source>
        <dbReference type="ARBA" id="ARBA00023136"/>
    </source>
</evidence>
<accession>A0A543AWM8</accession>
<reference evidence="8 9" key="1">
    <citation type="submission" date="2019-06" db="EMBL/GenBank/DDBJ databases">
        <title>Sequencing the genomes of 1000 actinobacteria strains.</title>
        <authorList>
            <person name="Klenk H.-P."/>
        </authorList>
    </citation>
    <scope>NUCLEOTIDE SEQUENCE [LARGE SCALE GENOMIC DNA]</scope>
    <source>
        <strain evidence="8 9">DSM 45928</strain>
    </source>
</reference>
<evidence type="ECO:0000313" key="8">
    <source>
        <dbReference type="EMBL" id="TQL76959.1"/>
    </source>
</evidence>
<feature type="transmembrane region" description="Helical" evidence="7">
    <location>
        <begin position="80"/>
        <end position="102"/>
    </location>
</feature>
<keyword evidence="2" id="KW-0813">Transport</keyword>
<evidence type="ECO:0000256" key="1">
    <source>
        <dbReference type="ARBA" id="ARBA00004651"/>
    </source>
</evidence>
<feature type="transmembrane region" description="Helical" evidence="7">
    <location>
        <begin position="291"/>
        <end position="309"/>
    </location>
</feature>
<comment type="subcellular location">
    <subcellularLocation>
        <location evidence="1">Cell membrane</location>
        <topology evidence="1">Multi-pass membrane protein</topology>
    </subcellularLocation>
</comment>
<proteinExistence type="predicted"/>
<gene>
    <name evidence="8" type="ORF">FB566_2503</name>
</gene>
<keyword evidence="9" id="KW-1185">Reference proteome</keyword>
<dbReference type="InterPro" id="IPR036259">
    <property type="entry name" value="MFS_trans_sf"/>
</dbReference>
<organism evidence="8 9">
    <name type="scientific">Stackebrandtia endophytica</name>
    <dbReference type="NCBI Taxonomy" id="1496996"/>
    <lineage>
        <taxon>Bacteria</taxon>
        <taxon>Bacillati</taxon>
        <taxon>Actinomycetota</taxon>
        <taxon>Actinomycetes</taxon>
        <taxon>Glycomycetales</taxon>
        <taxon>Glycomycetaceae</taxon>
        <taxon>Stackebrandtia</taxon>
    </lineage>
</organism>
<keyword evidence="5 7" id="KW-1133">Transmembrane helix</keyword>
<comment type="caution">
    <text evidence="8">The sequence shown here is derived from an EMBL/GenBank/DDBJ whole genome shotgun (WGS) entry which is preliminary data.</text>
</comment>
<dbReference type="InterPro" id="IPR010290">
    <property type="entry name" value="TM_effector"/>
</dbReference>
<feature type="transmembrane region" description="Helical" evidence="7">
    <location>
        <begin position="356"/>
        <end position="378"/>
    </location>
</feature>
<evidence type="ECO:0000256" key="2">
    <source>
        <dbReference type="ARBA" id="ARBA00022448"/>
    </source>
</evidence>
<dbReference type="EMBL" id="VFOW01000001">
    <property type="protein sequence ID" value="TQL76959.1"/>
    <property type="molecule type" value="Genomic_DNA"/>
</dbReference>
<dbReference type="Pfam" id="PF05977">
    <property type="entry name" value="MFS_3"/>
    <property type="match status" value="1"/>
</dbReference>
<evidence type="ECO:0000256" key="7">
    <source>
        <dbReference type="SAM" id="Phobius"/>
    </source>
</evidence>
<keyword evidence="3" id="KW-1003">Cell membrane</keyword>